<feature type="region of interest" description="Disordered" evidence="1">
    <location>
        <begin position="50"/>
        <end position="109"/>
    </location>
</feature>
<evidence type="ECO:0000313" key="2">
    <source>
        <dbReference type="EMBL" id="CAI9295083.1"/>
    </source>
</evidence>
<evidence type="ECO:0000256" key="1">
    <source>
        <dbReference type="SAM" id="MobiDB-lite"/>
    </source>
</evidence>
<gene>
    <name evidence="2" type="ORF">LSALG_LOCUS34040</name>
</gene>
<accession>A0AA35ZMR7</accession>
<dbReference type="EMBL" id="OX465083">
    <property type="protein sequence ID" value="CAI9295083.1"/>
    <property type="molecule type" value="Genomic_DNA"/>
</dbReference>
<keyword evidence="3" id="KW-1185">Reference proteome</keyword>
<organism evidence="2 3">
    <name type="scientific">Lactuca saligna</name>
    <name type="common">Willowleaf lettuce</name>
    <dbReference type="NCBI Taxonomy" id="75948"/>
    <lineage>
        <taxon>Eukaryota</taxon>
        <taxon>Viridiplantae</taxon>
        <taxon>Streptophyta</taxon>
        <taxon>Embryophyta</taxon>
        <taxon>Tracheophyta</taxon>
        <taxon>Spermatophyta</taxon>
        <taxon>Magnoliopsida</taxon>
        <taxon>eudicotyledons</taxon>
        <taxon>Gunneridae</taxon>
        <taxon>Pentapetalae</taxon>
        <taxon>asterids</taxon>
        <taxon>campanulids</taxon>
        <taxon>Asterales</taxon>
        <taxon>Asteraceae</taxon>
        <taxon>Cichorioideae</taxon>
        <taxon>Cichorieae</taxon>
        <taxon>Lactucinae</taxon>
        <taxon>Lactuca</taxon>
    </lineage>
</organism>
<evidence type="ECO:0000313" key="3">
    <source>
        <dbReference type="Proteomes" id="UP001177003"/>
    </source>
</evidence>
<protein>
    <submittedName>
        <fullName evidence="2">Uncharacterized protein</fullName>
    </submittedName>
</protein>
<reference evidence="2" key="1">
    <citation type="submission" date="2023-04" db="EMBL/GenBank/DDBJ databases">
        <authorList>
            <person name="Vijverberg K."/>
            <person name="Xiong W."/>
            <person name="Schranz E."/>
        </authorList>
    </citation>
    <scope>NUCLEOTIDE SEQUENCE</scope>
</reference>
<sequence>MADSFLSSIATFHTTKVIVTDPTKFPFIGSIPEAMIGRISASSNVLQQYRKCPSSGPRELTPTMIRSIEEADKPAKRGKKLDTQKDGPISKATKGQTPKKRKSDKDDTS</sequence>
<name>A0AA35ZMR7_LACSI</name>
<dbReference type="AlphaFoldDB" id="A0AA35ZMR7"/>
<proteinExistence type="predicted"/>
<feature type="compositionally biased region" description="Basic and acidic residues" evidence="1">
    <location>
        <begin position="67"/>
        <end position="85"/>
    </location>
</feature>
<dbReference type="Proteomes" id="UP001177003">
    <property type="component" value="Chromosome 7"/>
</dbReference>